<dbReference type="Pfam" id="PF01476">
    <property type="entry name" value="LysM"/>
    <property type="match status" value="1"/>
</dbReference>
<dbReference type="SUPFAM" id="SSF51261">
    <property type="entry name" value="Duplicated hybrid motif"/>
    <property type="match status" value="1"/>
</dbReference>
<dbReference type="CDD" id="cd12797">
    <property type="entry name" value="M23_peptidase"/>
    <property type="match status" value="1"/>
</dbReference>
<dbReference type="GO" id="GO:0004222">
    <property type="term" value="F:metalloendopeptidase activity"/>
    <property type="evidence" value="ECO:0007669"/>
    <property type="project" value="TreeGrafter"/>
</dbReference>
<comment type="caution">
    <text evidence="4">The sequence shown here is derived from an EMBL/GenBank/DDBJ whole genome shotgun (WGS) entry which is preliminary data.</text>
</comment>
<dbReference type="CDD" id="cd00118">
    <property type="entry name" value="LysM"/>
    <property type="match status" value="1"/>
</dbReference>
<dbReference type="InterPro" id="IPR016047">
    <property type="entry name" value="M23ase_b-sheet_dom"/>
</dbReference>
<dbReference type="Gene3D" id="3.10.350.10">
    <property type="entry name" value="LysM domain"/>
    <property type="match status" value="1"/>
</dbReference>
<dbReference type="InterPro" id="IPR050570">
    <property type="entry name" value="Cell_wall_metabolism_enzyme"/>
</dbReference>
<dbReference type="SUPFAM" id="SSF54106">
    <property type="entry name" value="LysM domain"/>
    <property type="match status" value="1"/>
</dbReference>
<feature type="region of interest" description="Disordered" evidence="1">
    <location>
        <begin position="145"/>
        <end position="201"/>
    </location>
</feature>
<evidence type="ECO:0000256" key="2">
    <source>
        <dbReference type="SAM" id="SignalP"/>
    </source>
</evidence>
<dbReference type="Pfam" id="PF01551">
    <property type="entry name" value="Peptidase_M23"/>
    <property type="match status" value="1"/>
</dbReference>
<keyword evidence="2" id="KW-0732">Signal</keyword>
<keyword evidence="5" id="KW-1185">Reference proteome</keyword>
<dbReference type="InterPro" id="IPR018392">
    <property type="entry name" value="LysM"/>
</dbReference>
<reference evidence="4 5" key="1">
    <citation type="submission" date="2020-08" db="EMBL/GenBank/DDBJ databases">
        <title>Genomic Encyclopedia of Type Strains, Phase IV (KMG-IV): sequencing the most valuable type-strain genomes for metagenomic binning, comparative biology and taxonomic classification.</title>
        <authorList>
            <person name="Goeker M."/>
        </authorList>
    </citation>
    <scope>NUCLEOTIDE SEQUENCE [LARGE SCALE GENOMIC DNA]</scope>
    <source>
        <strain evidence="4 5">DSM 24448</strain>
    </source>
</reference>
<dbReference type="SMART" id="SM00257">
    <property type="entry name" value="LysM"/>
    <property type="match status" value="1"/>
</dbReference>
<dbReference type="EMBL" id="JACIJB010000013">
    <property type="protein sequence ID" value="MBB5661630.1"/>
    <property type="molecule type" value="Genomic_DNA"/>
</dbReference>
<feature type="signal peptide" evidence="2">
    <location>
        <begin position="1"/>
        <end position="17"/>
    </location>
</feature>
<dbReference type="RefSeq" id="WP_241153091.1">
    <property type="nucleotide sequence ID" value="NZ_JACIJB010000013.1"/>
</dbReference>
<feature type="domain" description="LysM" evidence="3">
    <location>
        <begin position="99"/>
        <end position="143"/>
    </location>
</feature>
<feature type="compositionally biased region" description="Pro residues" evidence="1">
    <location>
        <begin position="170"/>
        <end position="186"/>
    </location>
</feature>
<evidence type="ECO:0000313" key="5">
    <source>
        <dbReference type="Proteomes" id="UP000548978"/>
    </source>
</evidence>
<keyword evidence="4" id="KW-0378">Hydrolase</keyword>
<dbReference type="Gene3D" id="2.70.70.10">
    <property type="entry name" value="Glucose Permease (Domain IIA)"/>
    <property type="match status" value="1"/>
</dbReference>
<evidence type="ECO:0000313" key="4">
    <source>
        <dbReference type="EMBL" id="MBB5661630.1"/>
    </source>
</evidence>
<accession>A0A7W9E9B7</accession>
<dbReference type="InterPro" id="IPR011055">
    <property type="entry name" value="Dup_hybrid_motif"/>
</dbReference>
<dbReference type="PANTHER" id="PTHR21666">
    <property type="entry name" value="PEPTIDASE-RELATED"/>
    <property type="match status" value="1"/>
</dbReference>
<dbReference type="Proteomes" id="UP000548978">
    <property type="component" value="Unassembled WGS sequence"/>
</dbReference>
<evidence type="ECO:0000259" key="3">
    <source>
        <dbReference type="PROSITE" id="PS51782"/>
    </source>
</evidence>
<organism evidence="4 5">
    <name type="scientific">Brevundimonas halotolerans</name>
    <dbReference type="NCBI Taxonomy" id="69670"/>
    <lineage>
        <taxon>Bacteria</taxon>
        <taxon>Pseudomonadati</taxon>
        <taxon>Pseudomonadota</taxon>
        <taxon>Alphaproteobacteria</taxon>
        <taxon>Caulobacterales</taxon>
        <taxon>Caulobacteraceae</taxon>
        <taxon>Brevundimonas</taxon>
    </lineage>
</organism>
<dbReference type="AlphaFoldDB" id="A0A7W9E9B7"/>
<proteinExistence type="predicted"/>
<evidence type="ECO:0000256" key="1">
    <source>
        <dbReference type="SAM" id="MobiDB-lite"/>
    </source>
</evidence>
<gene>
    <name evidence="4" type="ORF">FHS65_002395</name>
</gene>
<feature type="chain" id="PRO_5030987094" evidence="2">
    <location>
        <begin position="18"/>
        <end position="323"/>
    </location>
</feature>
<dbReference type="PROSITE" id="PS51782">
    <property type="entry name" value="LYSM"/>
    <property type="match status" value="1"/>
</dbReference>
<dbReference type="InterPro" id="IPR036779">
    <property type="entry name" value="LysM_dom_sf"/>
</dbReference>
<protein>
    <submittedName>
        <fullName evidence="4">Murein DD-endopeptidase MepM/ murein hydrolase activator NlpD</fullName>
    </submittedName>
</protein>
<name>A0A7W9E9B7_9CAUL</name>
<sequence length="323" mass="32919">MTLLAVAIGMLTMAACASYPTEPRYSTRPVPVNPTGVRVVTATEIPPPPRQSAPPPGVEFGTAAPVGEVEGGALEASGINAAPEAAPIEALPVSRVAGARYTVQPGDTLSGIGRRFLTPIQVLIEMNDLGPRAALSVGGEVILPDSAVDSGQDPYATGPSPTGVRVPSGALPPPPPPPSGNAPMPPVANGSTARSGPLDWPVRGDILRRFGPVGMGERNNGINIGAPLGSPVRASAAGRVGYVGDTLPGQGLTVLVLHRDGWRTVYGHLGSATVREGDDIAAGAQLGTVGDTAGDGQPSIHFEVWRMQGDQPTALDPLLQLPR</sequence>
<dbReference type="PANTHER" id="PTHR21666:SF270">
    <property type="entry name" value="MUREIN HYDROLASE ACTIVATOR ENVC"/>
    <property type="match status" value="1"/>
</dbReference>